<dbReference type="Proteomes" id="UP001497623">
    <property type="component" value="Unassembled WGS sequence"/>
</dbReference>
<dbReference type="Gene3D" id="3.40.50.300">
    <property type="entry name" value="P-loop containing nucleotide triphosphate hydrolases"/>
    <property type="match status" value="1"/>
</dbReference>
<dbReference type="InterPro" id="IPR031692">
    <property type="entry name" value="EHD_N"/>
</dbReference>
<sequence length="267" mass="31067">MFTFKGKTDKKRKELNKTVTEQLKIVYRTKLLPLEAKYKFHHFHGPPLDDLDFDAKPMIMLVGQYSTGKTSFIRYLLQRDYPGIRIGPEPTTDSFITIMNSKNEQVLPGNALVIDPEKPFKTLSRFGNNFLHRFNCAEMPSSVLEGLTIIDTPGILSGSNFDMDRGYDFNGVLKWFTDRADRIILLFDANKLDISDEFRGLIEHMRGHQEKVRIVLNKADMIDNQQLMRVYGALMWFIGKILHVPEVERVYIGTFWDRPLRFSLNKR</sequence>
<dbReference type="InterPro" id="IPR030381">
    <property type="entry name" value="G_DYNAMIN_dom"/>
</dbReference>
<dbReference type="EMBL" id="CAXKWB010024748">
    <property type="protein sequence ID" value="CAL4126637.1"/>
    <property type="molecule type" value="Genomic_DNA"/>
</dbReference>
<evidence type="ECO:0000313" key="4">
    <source>
        <dbReference type="EMBL" id="CAL4126637.1"/>
    </source>
</evidence>
<dbReference type="GO" id="GO:0012505">
    <property type="term" value="C:endomembrane system"/>
    <property type="evidence" value="ECO:0007669"/>
    <property type="project" value="UniProtKB-SubCell"/>
</dbReference>
<comment type="subcellular location">
    <subcellularLocation>
        <location evidence="1">Endomembrane system</location>
        <topology evidence="1">Peripheral membrane protein</topology>
    </subcellularLocation>
</comment>
<dbReference type="PANTHER" id="PTHR43681:SF1">
    <property type="entry name" value="SARCALUMENIN"/>
    <property type="match status" value="1"/>
</dbReference>
<dbReference type="PROSITE" id="PS51718">
    <property type="entry name" value="G_DYNAMIN_2"/>
    <property type="match status" value="1"/>
</dbReference>
<keyword evidence="2" id="KW-0472">Membrane</keyword>
<comment type="caution">
    <text evidence="4">The sequence shown here is derived from an EMBL/GenBank/DDBJ whole genome shotgun (WGS) entry which is preliminary data.</text>
</comment>
<dbReference type="Pfam" id="PF00350">
    <property type="entry name" value="Dynamin_N"/>
    <property type="match status" value="1"/>
</dbReference>
<dbReference type="SUPFAM" id="SSF52540">
    <property type="entry name" value="P-loop containing nucleoside triphosphate hydrolases"/>
    <property type="match status" value="1"/>
</dbReference>
<gene>
    <name evidence="4" type="ORF">MNOR_LOCUS25656</name>
</gene>
<evidence type="ECO:0000256" key="2">
    <source>
        <dbReference type="ARBA" id="ARBA00023136"/>
    </source>
</evidence>
<feature type="domain" description="Dynamin-type G" evidence="3">
    <location>
        <begin position="53"/>
        <end position="267"/>
    </location>
</feature>
<keyword evidence="5" id="KW-1185">Reference proteome</keyword>
<dbReference type="CDD" id="cd09913">
    <property type="entry name" value="EHD"/>
    <property type="match status" value="1"/>
</dbReference>
<evidence type="ECO:0000259" key="3">
    <source>
        <dbReference type="PROSITE" id="PS51718"/>
    </source>
</evidence>
<dbReference type="Gene3D" id="1.10.268.20">
    <property type="match status" value="1"/>
</dbReference>
<dbReference type="GO" id="GO:0005525">
    <property type="term" value="F:GTP binding"/>
    <property type="evidence" value="ECO:0007669"/>
    <property type="project" value="InterPro"/>
</dbReference>
<dbReference type="InterPro" id="IPR045063">
    <property type="entry name" value="Dynamin_N"/>
</dbReference>
<dbReference type="AlphaFoldDB" id="A0AAV2RIG0"/>
<name>A0AAV2RIG0_MEGNR</name>
<accession>A0AAV2RIG0</accession>
<reference evidence="4 5" key="1">
    <citation type="submission" date="2024-05" db="EMBL/GenBank/DDBJ databases">
        <authorList>
            <person name="Wallberg A."/>
        </authorList>
    </citation>
    <scope>NUCLEOTIDE SEQUENCE [LARGE SCALE GENOMIC DNA]</scope>
</reference>
<protein>
    <recommendedName>
        <fullName evidence="3">Dynamin-type G domain-containing protein</fullName>
    </recommendedName>
</protein>
<proteinExistence type="predicted"/>
<dbReference type="PANTHER" id="PTHR43681">
    <property type="entry name" value="TRANSMEMBRANE GTPASE FZO"/>
    <property type="match status" value="1"/>
</dbReference>
<dbReference type="InterPro" id="IPR051943">
    <property type="entry name" value="TRAFAC_Dynamin-like_GTPase"/>
</dbReference>
<dbReference type="PRINTS" id="PR00195">
    <property type="entry name" value="DYNAMIN"/>
</dbReference>
<evidence type="ECO:0000313" key="5">
    <source>
        <dbReference type="Proteomes" id="UP001497623"/>
    </source>
</evidence>
<dbReference type="InterPro" id="IPR027417">
    <property type="entry name" value="P-loop_NTPase"/>
</dbReference>
<evidence type="ECO:0000256" key="1">
    <source>
        <dbReference type="ARBA" id="ARBA00004184"/>
    </source>
</evidence>
<dbReference type="Pfam" id="PF16880">
    <property type="entry name" value="EHD_N"/>
    <property type="match status" value="1"/>
</dbReference>
<organism evidence="4 5">
    <name type="scientific">Meganyctiphanes norvegica</name>
    <name type="common">Northern krill</name>
    <name type="synonym">Thysanopoda norvegica</name>
    <dbReference type="NCBI Taxonomy" id="48144"/>
    <lineage>
        <taxon>Eukaryota</taxon>
        <taxon>Metazoa</taxon>
        <taxon>Ecdysozoa</taxon>
        <taxon>Arthropoda</taxon>
        <taxon>Crustacea</taxon>
        <taxon>Multicrustacea</taxon>
        <taxon>Malacostraca</taxon>
        <taxon>Eumalacostraca</taxon>
        <taxon>Eucarida</taxon>
        <taxon>Euphausiacea</taxon>
        <taxon>Euphausiidae</taxon>
        <taxon>Meganyctiphanes</taxon>
    </lineage>
</organism>
<dbReference type="InterPro" id="IPR022812">
    <property type="entry name" value="Dynamin"/>
</dbReference>